<dbReference type="EMBL" id="KP890823">
    <property type="protein sequence ID" value="AKA61987.1"/>
    <property type="molecule type" value="Genomic_DNA"/>
</dbReference>
<gene>
    <name evidence="1" type="ORF">Pm5461_122</name>
</gene>
<evidence type="ECO:0008006" key="3">
    <source>
        <dbReference type="Google" id="ProtNLM"/>
    </source>
</evidence>
<organism evidence="1 2">
    <name type="scientific">Proteus phage vB_PmiM_Pm5461</name>
    <dbReference type="NCBI Taxonomy" id="1636250"/>
    <lineage>
        <taxon>Viruses</taxon>
        <taxon>Duplodnaviria</taxon>
        <taxon>Heunggongvirae</taxon>
        <taxon>Uroviricota</taxon>
        <taxon>Caudoviricetes</taxon>
        <taxon>Pantevenvirales</taxon>
        <taxon>Straboviridae</taxon>
        <taxon>Bragavirus</taxon>
        <taxon>Bragavirus pm5461</taxon>
    </lineage>
</organism>
<evidence type="ECO:0000313" key="2">
    <source>
        <dbReference type="Proteomes" id="UP000202749"/>
    </source>
</evidence>
<name>A0A0G2SSP7_9CAUD</name>
<dbReference type="InterPro" id="IPR058243">
    <property type="entry name" value="Phage_VG64"/>
</dbReference>
<accession>A0A0G2SSP7</accession>
<dbReference type="OrthoDB" id="19721at10239"/>
<protein>
    <recommendedName>
        <fullName evidence="3">Lipoprotein</fullName>
    </recommendedName>
</protein>
<evidence type="ECO:0000313" key="1">
    <source>
        <dbReference type="EMBL" id="AKA61987.1"/>
    </source>
</evidence>
<proteinExistence type="predicted"/>
<dbReference type="GeneID" id="26622924"/>
<reference evidence="1 2" key="1">
    <citation type="submission" date="2015-03" db="EMBL/GenBank/DDBJ databases">
        <authorList>
            <person name="Melo L.D.R."/>
            <person name="Veiga P."/>
            <person name="Cerca N."/>
            <person name="Kropinski A.M."/>
            <person name="Azeredo J."/>
            <person name="Almeida C."/>
            <person name="Sillankorva S."/>
        </authorList>
    </citation>
    <scope>NUCLEOTIDE SEQUENCE [LARGE SCALE GENOMIC DNA]</scope>
</reference>
<dbReference type="Proteomes" id="UP000202749">
    <property type="component" value="Segment"/>
</dbReference>
<keyword evidence="2" id="KW-1185">Reference proteome</keyword>
<dbReference type="KEGG" id="vg:26622924"/>
<dbReference type="PROSITE" id="PS51257">
    <property type="entry name" value="PROKAR_LIPOPROTEIN"/>
    <property type="match status" value="1"/>
</dbReference>
<sequence>MKKLLSCVVLGAAFLLTGCPNDSDVVSRNLSKDSDNFKIERRIVFYNGITNDYMLQIEGKCTRDNTSTDRVLGIVCQTGPNEYKKHMLGLSDNVTFFIEQVDSAKASPYHYKVIFKPTVVIPDLEVR</sequence>
<dbReference type="RefSeq" id="YP_009195543.1">
    <property type="nucleotide sequence ID" value="NC_028762.1"/>
</dbReference>
<dbReference type="Pfam" id="PF25682">
    <property type="entry name" value="Phage_VG64"/>
    <property type="match status" value="1"/>
</dbReference>